<evidence type="ECO:0000259" key="1">
    <source>
        <dbReference type="Pfam" id="PF00535"/>
    </source>
</evidence>
<dbReference type="SUPFAM" id="SSF53448">
    <property type="entry name" value="Nucleotide-diphospho-sugar transferases"/>
    <property type="match status" value="1"/>
</dbReference>
<protein>
    <recommendedName>
        <fullName evidence="1">Glycosyltransferase 2-like domain-containing protein</fullName>
    </recommendedName>
</protein>
<proteinExistence type="predicted"/>
<gene>
    <name evidence="2" type="ORF">AKJ57_03955</name>
</gene>
<dbReference type="Pfam" id="PF00535">
    <property type="entry name" value="Glycos_transf_2"/>
    <property type="match status" value="1"/>
</dbReference>
<reference evidence="2 3" key="1">
    <citation type="journal article" date="2016" name="Sci. Rep.">
        <title>Metabolic traits of an uncultured archaeal lineage -MSBL1- from brine pools of the Red Sea.</title>
        <authorList>
            <person name="Mwirichia R."/>
            <person name="Alam I."/>
            <person name="Rashid M."/>
            <person name="Vinu M."/>
            <person name="Ba-Alawi W."/>
            <person name="Anthony Kamau A."/>
            <person name="Kamanda Ngugi D."/>
            <person name="Goker M."/>
            <person name="Klenk H.P."/>
            <person name="Bajic V."/>
            <person name="Stingl U."/>
        </authorList>
    </citation>
    <scope>NUCLEOTIDE SEQUENCE [LARGE SCALE GENOMIC DNA]</scope>
    <source>
        <strain evidence="2">SCGC-AAA259A05</strain>
    </source>
</reference>
<dbReference type="Gene3D" id="3.90.550.10">
    <property type="entry name" value="Spore Coat Polysaccharide Biosynthesis Protein SpsA, Chain A"/>
    <property type="match status" value="1"/>
</dbReference>
<dbReference type="InterPro" id="IPR001173">
    <property type="entry name" value="Glyco_trans_2-like"/>
</dbReference>
<name>A0A133U939_9EURY</name>
<accession>A0A133U939</accession>
<organism evidence="2 3">
    <name type="scientific">candidate division MSBL1 archaeon SCGC-AAA259A05</name>
    <dbReference type="NCBI Taxonomy" id="1698259"/>
    <lineage>
        <taxon>Archaea</taxon>
        <taxon>Methanobacteriati</taxon>
        <taxon>Methanobacteriota</taxon>
        <taxon>candidate division MSBL1</taxon>
    </lineage>
</organism>
<evidence type="ECO:0000313" key="3">
    <source>
        <dbReference type="Proteomes" id="UP000070163"/>
    </source>
</evidence>
<dbReference type="EMBL" id="LHXJ01000043">
    <property type="protein sequence ID" value="KXA90698.1"/>
    <property type="molecule type" value="Genomic_DNA"/>
</dbReference>
<keyword evidence="3" id="KW-1185">Reference proteome</keyword>
<dbReference type="InterPro" id="IPR029044">
    <property type="entry name" value="Nucleotide-diphossugar_trans"/>
</dbReference>
<comment type="caution">
    <text evidence="2">The sequence shown here is derived from an EMBL/GenBank/DDBJ whole genome shotgun (WGS) entry which is preliminary data.</text>
</comment>
<dbReference type="AlphaFoldDB" id="A0A133U939"/>
<dbReference type="Proteomes" id="UP000070163">
    <property type="component" value="Unassembled WGS sequence"/>
</dbReference>
<evidence type="ECO:0000313" key="2">
    <source>
        <dbReference type="EMBL" id="KXA90698.1"/>
    </source>
</evidence>
<sequence length="273" mass="32350">MSFDDVTIGTTSILRKKCLERLMKSIEQSDYDGRIIFVDQNKEPLNLDEFDLEIEHIHEPDCGFGTAHNIVADHIETEYMFWVDDDMIFNENGLKRLLMDMENHPKLGWVSPTFDRDFTPGRRLRIENNTLLKEKVDLDGLTYCDMPANGVSLWRTSLYEDVQWEEHLKTGAMHMAIAMKIKNSTDWKTAVEERVVFKHRPIETKDYKNLRNRKNSSMEWFKEEYNVDKIKTRKDLNTKIKDAIELGKDILFNTGRRNRKENIRILKKFLQKN</sequence>
<feature type="domain" description="Glycosyltransferase 2-like" evidence="1">
    <location>
        <begin position="16"/>
        <end position="125"/>
    </location>
</feature>